<dbReference type="AlphaFoldDB" id="V6SQS4"/>
<feature type="compositionally biased region" description="Low complexity" evidence="1">
    <location>
        <begin position="130"/>
        <end position="166"/>
    </location>
</feature>
<accession>V6SQS4</accession>
<keyword evidence="3" id="KW-1185">Reference proteome</keyword>
<dbReference type="Proteomes" id="UP000018004">
    <property type="component" value="Unassembled WGS sequence"/>
</dbReference>
<dbReference type="EMBL" id="AVGG01000003">
    <property type="protein sequence ID" value="ESU28996.1"/>
    <property type="molecule type" value="Genomic_DNA"/>
</dbReference>
<evidence type="ECO:0000313" key="2">
    <source>
        <dbReference type="EMBL" id="ESU28996.1"/>
    </source>
</evidence>
<comment type="caution">
    <text evidence="2">The sequence shown here is derived from an EMBL/GenBank/DDBJ whole genome shotgun (WGS) entry which is preliminary data.</text>
</comment>
<dbReference type="STRING" id="1341181.FLJC2902T_10290"/>
<name>V6SQS4_9FLAO</name>
<sequence>MNKKYFSSLVLAVTISLVSCKKEETAEENTASQKPVPSVYEIVNGTNIAQKPAQMPQQNMTVTPTTTTTVTPPAPVTVAKGMNPPHGQPGHRCDIKVGAPLNSPPGNKTTIQPGAATVQKMTNPSFTVTPSATATSGNTATTAQSSGVPALLNPTTTTTAPGMNPPHGQEGHRCDIAVGAPLTKTEK</sequence>
<proteinExistence type="predicted"/>
<evidence type="ECO:0000313" key="3">
    <source>
        <dbReference type="Proteomes" id="UP000018004"/>
    </source>
</evidence>
<dbReference type="eggNOG" id="ENOG5032ZYU">
    <property type="taxonomic scope" value="Bacteria"/>
</dbReference>
<dbReference type="PATRIC" id="fig|1341181.4.peg.1020"/>
<organism evidence="2 3">
    <name type="scientific">Flavobacterium limnosediminis JC2902</name>
    <dbReference type="NCBI Taxonomy" id="1341181"/>
    <lineage>
        <taxon>Bacteria</taxon>
        <taxon>Pseudomonadati</taxon>
        <taxon>Bacteroidota</taxon>
        <taxon>Flavobacteriia</taxon>
        <taxon>Flavobacteriales</taxon>
        <taxon>Flavobacteriaceae</taxon>
        <taxon>Flavobacterium</taxon>
    </lineage>
</organism>
<feature type="region of interest" description="Disordered" evidence="1">
    <location>
        <begin position="130"/>
        <end position="187"/>
    </location>
</feature>
<evidence type="ECO:0000256" key="1">
    <source>
        <dbReference type="SAM" id="MobiDB-lite"/>
    </source>
</evidence>
<dbReference type="RefSeq" id="WP_023578684.1">
    <property type="nucleotide sequence ID" value="NZ_AVGG01000003.1"/>
</dbReference>
<evidence type="ECO:0008006" key="4">
    <source>
        <dbReference type="Google" id="ProtNLM"/>
    </source>
</evidence>
<gene>
    <name evidence="2" type="ORF">FLJC2902T_10290</name>
</gene>
<dbReference type="OrthoDB" id="678557at2"/>
<dbReference type="PROSITE" id="PS51257">
    <property type="entry name" value="PROKAR_LIPOPROTEIN"/>
    <property type="match status" value="1"/>
</dbReference>
<reference evidence="2 3" key="1">
    <citation type="submission" date="2013-08" db="EMBL/GenBank/DDBJ databases">
        <title>Flavobacterium limnosediminis JC2902 genome sequencing.</title>
        <authorList>
            <person name="Lee K."/>
            <person name="Yi H."/>
            <person name="Park S."/>
            <person name="Chun J."/>
        </authorList>
    </citation>
    <scope>NUCLEOTIDE SEQUENCE [LARGE SCALE GENOMIC DNA]</scope>
    <source>
        <strain evidence="2 3">JC2902</strain>
    </source>
</reference>
<protein>
    <recommendedName>
        <fullName evidence="4">Lipoprotein</fullName>
    </recommendedName>
</protein>